<dbReference type="AlphaFoldDB" id="A0AAV2DGS4"/>
<dbReference type="EMBL" id="OZ034815">
    <property type="protein sequence ID" value="CAL1372851.1"/>
    <property type="molecule type" value="Genomic_DNA"/>
</dbReference>
<dbReference type="InterPro" id="IPR045285">
    <property type="entry name" value="At5g19230-like"/>
</dbReference>
<evidence type="ECO:0000256" key="1">
    <source>
        <dbReference type="SAM" id="Phobius"/>
    </source>
</evidence>
<keyword evidence="5" id="KW-1185">Reference proteome</keyword>
<feature type="domain" description="Uncharacterized GPI-anchored protein At5g19230-like" evidence="3">
    <location>
        <begin position="33"/>
        <end position="154"/>
    </location>
</feature>
<feature type="chain" id="PRO_5044010551" description="Uncharacterized GPI-anchored protein At5g19230-like domain-containing protein" evidence="2">
    <location>
        <begin position="29"/>
        <end position="190"/>
    </location>
</feature>
<dbReference type="Proteomes" id="UP001497516">
    <property type="component" value="Chromosome 2"/>
</dbReference>
<sequence>MASYRRSTFLFWFLLQAFLLLSSTVVQSKDDDENNLLQGLNSYRQSQNLPILAKNDKAGCLADKIAEKLEDQPCPAGRSIAVAQLSNYADSMDKCGIGMNNTREGVVLPVCVSKLVPTLVLTNYTQTQFARYINDTRFVGAGLGSEDDWMVVVLSTGTPGGSFARAHRSIPTAGFTGLSLLVGMLLLLFV</sequence>
<name>A0AAV2DGS4_9ROSI</name>
<keyword evidence="1" id="KW-1133">Transmembrane helix</keyword>
<gene>
    <name evidence="4" type="ORF">LTRI10_LOCUS14822</name>
</gene>
<dbReference type="Pfam" id="PF25884">
    <property type="entry name" value="At5g19230"/>
    <property type="match status" value="1"/>
</dbReference>
<reference evidence="4 5" key="1">
    <citation type="submission" date="2024-04" db="EMBL/GenBank/DDBJ databases">
        <authorList>
            <person name="Fracassetti M."/>
        </authorList>
    </citation>
    <scope>NUCLEOTIDE SEQUENCE [LARGE SCALE GENOMIC DNA]</scope>
</reference>
<dbReference type="PANTHER" id="PTHR33976:SF2">
    <property type="entry name" value="GLYCOPROTEIN MEMBRANE GPI-ANCHORED"/>
    <property type="match status" value="1"/>
</dbReference>
<keyword evidence="2" id="KW-0732">Signal</keyword>
<evidence type="ECO:0000256" key="2">
    <source>
        <dbReference type="SAM" id="SignalP"/>
    </source>
</evidence>
<dbReference type="PANTHER" id="PTHR33976">
    <property type="entry name" value="OS07G0645000 PROTEIN"/>
    <property type="match status" value="1"/>
</dbReference>
<accession>A0AAV2DGS4</accession>
<evidence type="ECO:0000313" key="4">
    <source>
        <dbReference type="EMBL" id="CAL1372851.1"/>
    </source>
</evidence>
<proteinExistence type="predicted"/>
<protein>
    <recommendedName>
        <fullName evidence="3">Uncharacterized GPI-anchored protein At5g19230-like domain-containing protein</fullName>
    </recommendedName>
</protein>
<feature type="signal peptide" evidence="2">
    <location>
        <begin position="1"/>
        <end position="28"/>
    </location>
</feature>
<keyword evidence="1" id="KW-0812">Transmembrane</keyword>
<feature type="transmembrane region" description="Helical" evidence="1">
    <location>
        <begin position="170"/>
        <end position="189"/>
    </location>
</feature>
<evidence type="ECO:0000259" key="3">
    <source>
        <dbReference type="Pfam" id="PF25884"/>
    </source>
</evidence>
<organism evidence="4 5">
    <name type="scientific">Linum trigynum</name>
    <dbReference type="NCBI Taxonomy" id="586398"/>
    <lineage>
        <taxon>Eukaryota</taxon>
        <taxon>Viridiplantae</taxon>
        <taxon>Streptophyta</taxon>
        <taxon>Embryophyta</taxon>
        <taxon>Tracheophyta</taxon>
        <taxon>Spermatophyta</taxon>
        <taxon>Magnoliopsida</taxon>
        <taxon>eudicotyledons</taxon>
        <taxon>Gunneridae</taxon>
        <taxon>Pentapetalae</taxon>
        <taxon>rosids</taxon>
        <taxon>fabids</taxon>
        <taxon>Malpighiales</taxon>
        <taxon>Linaceae</taxon>
        <taxon>Linum</taxon>
    </lineage>
</organism>
<dbReference type="InterPro" id="IPR059083">
    <property type="entry name" value="At5g19230_dom"/>
</dbReference>
<evidence type="ECO:0000313" key="5">
    <source>
        <dbReference type="Proteomes" id="UP001497516"/>
    </source>
</evidence>
<keyword evidence="1" id="KW-0472">Membrane</keyword>